<dbReference type="RefSeq" id="WP_006273998.1">
    <property type="nucleotide sequence ID" value="NZ_GL883079.1"/>
</dbReference>
<dbReference type="HOGENOM" id="CLU_069318_0_0_5"/>
<name>F4QPR2_9CAUL</name>
<evidence type="ECO:0000313" key="1">
    <source>
        <dbReference type="EMBL" id="EGF90199.1"/>
    </source>
</evidence>
<dbReference type="InterPro" id="IPR007709">
    <property type="entry name" value="N-FG_amidohydro"/>
</dbReference>
<dbReference type="Pfam" id="PF05013">
    <property type="entry name" value="FGase"/>
    <property type="match status" value="1"/>
</dbReference>
<dbReference type="EC" id="3.5.1.68" evidence="1"/>
<dbReference type="OrthoDB" id="8716700at2"/>
<proteinExistence type="predicted"/>
<dbReference type="eggNOG" id="COG3741">
    <property type="taxonomic scope" value="Bacteria"/>
</dbReference>
<evidence type="ECO:0000313" key="2">
    <source>
        <dbReference type="Proteomes" id="UP000006512"/>
    </source>
</evidence>
<gene>
    <name evidence="1" type="primary">hutG</name>
    <name evidence="1" type="ORF">ABI_32140</name>
</gene>
<dbReference type="InterPro" id="IPR010247">
    <property type="entry name" value="HutG_amidohyd"/>
</dbReference>
<reference evidence="2" key="1">
    <citation type="submission" date="2011-03" db="EMBL/GenBank/DDBJ databases">
        <title>Draft genome sequence of Brevundimonas diminuta.</title>
        <authorList>
            <person name="Brown P.J.B."/>
            <person name="Buechlein A."/>
            <person name="Hemmerich C."/>
            <person name="Brun Y.V."/>
        </authorList>
    </citation>
    <scope>NUCLEOTIDE SEQUENCE [LARGE SCALE GENOMIC DNA]</scope>
    <source>
        <strain evidence="2">C19</strain>
    </source>
</reference>
<dbReference type="AlphaFoldDB" id="F4QPR2"/>
<dbReference type="SUPFAM" id="SSF53187">
    <property type="entry name" value="Zn-dependent exopeptidases"/>
    <property type="match status" value="1"/>
</dbReference>
<dbReference type="GO" id="GO:0050129">
    <property type="term" value="F:N-formylglutamate deformylase activity"/>
    <property type="evidence" value="ECO:0007669"/>
    <property type="project" value="UniProtKB-EC"/>
</dbReference>
<keyword evidence="2" id="KW-1185">Reference proteome</keyword>
<dbReference type="STRING" id="715226.ABI_32140"/>
<organism evidence="1 2">
    <name type="scientific">Asticcacaulis biprosthecium C19</name>
    <dbReference type="NCBI Taxonomy" id="715226"/>
    <lineage>
        <taxon>Bacteria</taxon>
        <taxon>Pseudomonadati</taxon>
        <taxon>Pseudomonadota</taxon>
        <taxon>Alphaproteobacteria</taxon>
        <taxon>Caulobacterales</taxon>
        <taxon>Caulobacteraceae</taxon>
        <taxon>Asticcacaulis</taxon>
    </lineage>
</organism>
<protein>
    <submittedName>
        <fullName evidence="1">N-formylglutamate deformylase</fullName>
        <ecNumber evidence="1">3.5.1.68</ecNumber>
    </submittedName>
</protein>
<accession>F4QPR2</accession>
<dbReference type="EMBL" id="GL883079">
    <property type="protein sequence ID" value="EGF90199.1"/>
    <property type="molecule type" value="Genomic_DNA"/>
</dbReference>
<dbReference type="Gene3D" id="3.40.630.40">
    <property type="entry name" value="Zn-dependent exopeptidases"/>
    <property type="match status" value="1"/>
</dbReference>
<dbReference type="Proteomes" id="UP000006512">
    <property type="component" value="Unassembled WGS sequence"/>
</dbReference>
<dbReference type="NCBIfam" id="TIGR02017">
    <property type="entry name" value="hutG_amidohyd"/>
    <property type="match status" value="1"/>
</dbReference>
<sequence>MPALAPLPDEIPLFDLHEGDGPLVVAAPHVGMHIPLDLANRMTATGRAIGETDFHVHRLFDFARNLDATTLFATHSRYVVDLNRDPEGGNLYPGKFETGLCPLSDFDRNPLYPDGDEPDAAEIEARRDTWYRPYHDRLRQTLDRAVARHGRALLIDAHSIRPEIPSLFEGRLPDLNFGTNSGATMGPHLLTVLDAWRAGLKGYSHVLDGRFRGGYTTRHYGDPARNIHALQIEIVQDCYLNSDTPHLYDEARAAPLSKALRPLIDALLAAL</sequence>
<keyword evidence="1" id="KW-0378">Hydrolase</keyword>